<gene>
    <name evidence="1" type="ORF">CANTADRAFT_24890</name>
</gene>
<dbReference type="Proteomes" id="UP000094285">
    <property type="component" value="Unassembled WGS sequence"/>
</dbReference>
<keyword evidence="2" id="KW-1185">Reference proteome</keyword>
<dbReference type="RefSeq" id="XP_020067451.1">
    <property type="nucleotide sequence ID" value="XM_020207254.1"/>
</dbReference>
<organism evidence="1 2">
    <name type="scientific">Suhomyces tanzawaensis NRRL Y-17324</name>
    <dbReference type="NCBI Taxonomy" id="984487"/>
    <lineage>
        <taxon>Eukaryota</taxon>
        <taxon>Fungi</taxon>
        <taxon>Dikarya</taxon>
        <taxon>Ascomycota</taxon>
        <taxon>Saccharomycotina</taxon>
        <taxon>Pichiomycetes</taxon>
        <taxon>Debaryomycetaceae</taxon>
        <taxon>Suhomyces</taxon>
    </lineage>
</organism>
<dbReference type="GeneID" id="30981391"/>
<protein>
    <submittedName>
        <fullName evidence="1">Uncharacterized protein</fullName>
    </submittedName>
</protein>
<feature type="non-terminal residue" evidence="1">
    <location>
        <position position="65"/>
    </location>
</feature>
<name>A0A1E4SS31_9ASCO</name>
<proteinExistence type="predicted"/>
<reference evidence="2" key="1">
    <citation type="submission" date="2016-05" db="EMBL/GenBank/DDBJ databases">
        <title>Comparative genomics of biotechnologically important yeasts.</title>
        <authorList>
            <consortium name="DOE Joint Genome Institute"/>
            <person name="Riley R."/>
            <person name="Haridas S."/>
            <person name="Wolfe K.H."/>
            <person name="Lopes M.R."/>
            <person name="Hittinger C.T."/>
            <person name="Goker M."/>
            <person name="Salamov A."/>
            <person name="Wisecaver J."/>
            <person name="Long T.M."/>
            <person name="Aerts A.L."/>
            <person name="Barry K."/>
            <person name="Choi C."/>
            <person name="Clum A."/>
            <person name="Coughlan A.Y."/>
            <person name="Deshpande S."/>
            <person name="Douglass A.P."/>
            <person name="Hanson S.J."/>
            <person name="Klenk H.-P."/>
            <person name="Labutti K."/>
            <person name="Lapidus A."/>
            <person name="Lindquist E."/>
            <person name="Lipzen A."/>
            <person name="Meier-Kolthoff J.P."/>
            <person name="Ohm R.A."/>
            <person name="Otillar R.P."/>
            <person name="Pangilinan J."/>
            <person name="Peng Y."/>
            <person name="Rokas A."/>
            <person name="Rosa C.A."/>
            <person name="Scheuner C."/>
            <person name="Sibirny A.A."/>
            <person name="Slot J.C."/>
            <person name="Stielow J.B."/>
            <person name="Sun H."/>
            <person name="Kurtzman C.P."/>
            <person name="Blackwell M."/>
            <person name="Grigoriev I.V."/>
            <person name="Jeffries T.W."/>
        </authorList>
    </citation>
    <scope>NUCLEOTIDE SEQUENCE [LARGE SCALE GENOMIC DNA]</scope>
    <source>
        <strain evidence="2">NRRL Y-17324</strain>
    </source>
</reference>
<dbReference type="EMBL" id="KV453909">
    <property type="protein sequence ID" value="ODV82329.1"/>
    <property type="molecule type" value="Genomic_DNA"/>
</dbReference>
<accession>A0A1E4SS31</accession>
<evidence type="ECO:0000313" key="1">
    <source>
        <dbReference type="EMBL" id="ODV82329.1"/>
    </source>
</evidence>
<sequence>MPLQNSAWHSIHGMGHLHAGCMGDHLCRGAVCASVEEILVALARFHIDPTFTVVSQIVLCNDSCS</sequence>
<evidence type="ECO:0000313" key="2">
    <source>
        <dbReference type="Proteomes" id="UP000094285"/>
    </source>
</evidence>
<dbReference type="AlphaFoldDB" id="A0A1E4SS31"/>